<dbReference type="Proteomes" id="UP001049176">
    <property type="component" value="Chromosome 1"/>
</dbReference>
<evidence type="ECO:0000313" key="3">
    <source>
        <dbReference type="Proteomes" id="UP001049176"/>
    </source>
</evidence>
<sequence length="135" mass="15718">MASHSSTRCLSHWRLSFIDVPIDFSEKPLKLWIIILTRFPFPLALVPWFNSYPYTHLKTKTYTLKQLNCAFSLAHDIELTLLLPLFWHYTSMDIAESSPFTVILTLLPIFVIFVELVSAYPFYSPPFCFVGCLHK</sequence>
<gene>
    <name evidence="2" type="ORF">E1B28_000773</name>
</gene>
<dbReference type="GeneID" id="66069849"/>
<dbReference type="KEGG" id="more:E1B28_000773"/>
<keyword evidence="1" id="KW-0812">Transmembrane</keyword>
<keyword evidence="3" id="KW-1185">Reference proteome</keyword>
<name>A0A9P7V210_9AGAR</name>
<proteinExistence type="predicted"/>
<evidence type="ECO:0000313" key="2">
    <source>
        <dbReference type="EMBL" id="KAG7098873.1"/>
    </source>
</evidence>
<protein>
    <submittedName>
        <fullName evidence="2">Uncharacterized protein</fullName>
    </submittedName>
</protein>
<evidence type="ECO:0000256" key="1">
    <source>
        <dbReference type="SAM" id="Phobius"/>
    </source>
</evidence>
<reference evidence="2" key="1">
    <citation type="journal article" date="2021" name="Genome Biol. Evol.">
        <title>The assembled and annotated genome of the fairy-ring fungus Marasmius oreades.</title>
        <authorList>
            <person name="Hiltunen M."/>
            <person name="Ament-Velasquez S.L."/>
            <person name="Johannesson H."/>
        </authorList>
    </citation>
    <scope>NUCLEOTIDE SEQUENCE</scope>
    <source>
        <strain evidence="2">03SP1</strain>
    </source>
</reference>
<keyword evidence="1" id="KW-1133">Transmembrane helix</keyword>
<dbReference type="EMBL" id="CM032181">
    <property type="protein sequence ID" value="KAG7098873.1"/>
    <property type="molecule type" value="Genomic_DNA"/>
</dbReference>
<organism evidence="2 3">
    <name type="scientific">Marasmius oreades</name>
    <name type="common">fairy-ring Marasmius</name>
    <dbReference type="NCBI Taxonomy" id="181124"/>
    <lineage>
        <taxon>Eukaryota</taxon>
        <taxon>Fungi</taxon>
        <taxon>Dikarya</taxon>
        <taxon>Basidiomycota</taxon>
        <taxon>Agaricomycotina</taxon>
        <taxon>Agaricomycetes</taxon>
        <taxon>Agaricomycetidae</taxon>
        <taxon>Agaricales</taxon>
        <taxon>Marasmiineae</taxon>
        <taxon>Marasmiaceae</taxon>
        <taxon>Marasmius</taxon>
    </lineage>
</organism>
<feature type="transmembrane region" description="Helical" evidence="1">
    <location>
        <begin position="31"/>
        <end position="50"/>
    </location>
</feature>
<dbReference type="RefSeq" id="XP_043015343.1">
    <property type="nucleotide sequence ID" value="XM_043146640.1"/>
</dbReference>
<dbReference type="AlphaFoldDB" id="A0A9P7V210"/>
<feature type="transmembrane region" description="Helical" evidence="1">
    <location>
        <begin position="101"/>
        <end position="123"/>
    </location>
</feature>
<keyword evidence="1" id="KW-0472">Membrane</keyword>
<accession>A0A9P7V210</accession>
<comment type="caution">
    <text evidence="2">The sequence shown here is derived from an EMBL/GenBank/DDBJ whole genome shotgun (WGS) entry which is preliminary data.</text>
</comment>